<gene>
    <name evidence="1" type="ORF">E5333_00270</name>
</gene>
<proteinExistence type="predicted"/>
<dbReference type="Proteomes" id="UP000306630">
    <property type="component" value="Unassembled WGS sequence"/>
</dbReference>
<dbReference type="EMBL" id="SRYD01000001">
    <property type="protein sequence ID" value="TGY76725.1"/>
    <property type="molecule type" value="Genomic_DNA"/>
</dbReference>
<dbReference type="AlphaFoldDB" id="A0A4S1ZK99"/>
<organism evidence="1 2">
    <name type="scientific">Muribaculum intestinale</name>
    <dbReference type="NCBI Taxonomy" id="1796646"/>
    <lineage>
        <taxon>Bacteria</taxon>
        <taxon>Pseudomonadati</taxon>
        <taxon>Bacteroidota</taxon>
        <taxon>Bacteroidia</taxon>
        <taxon>Bacteroidales</taxon>
        <taxon>Muribaculaceae</taxon>
        <taxon>Muribaculum</taxon>
    </lineage>
</organism>
<evidence type="ECO:0000313" key="1">
    <source>
        <dbReference type="EMBL" id="TGY76725.1"/>
    </source>
</evidence>
<dbReference type="RefSeq" id="WP_135957261.1">
    <property type="nucleotide sequence ID" value="NZ_CAOOOG010000009.1"/>
</dbReference>
<accession>A0A4S1ZK99</accession>
<evidence type="ECO:0000313" key="2">
    <source>
        <dbReference type="Proteomes" id="UP000306630"/>
    </source>
</evidence>
<comment type="caution">
    <text evidence="1">The sequence shown here is derived from an EMBL/GenBank/DDBJ whole genome shotgun (WGS) entry which is preliminary data.</text>
</comment>
<reference evidence="1 2" key="1">
    <citation type="submission" date="2019-04" db="EMBL/GenBank/DDBJ databases">
        <title>Microbes associate with the intestines of laboratory mice.</title>
        <authorList>
            <person name="Navarre W."/>
            <person name="Wong E."/>
            <person name="Huang K."/>
            <person name="Tropini C."/>
            <person name="Ng K."/>
            <person name="Yu B."/>
        </authorList>
    </citation>
    <scope>NUCLEOTIDE SEQUENCE [LARGE SCALE GENOMIC DNA]</scope>
    <source>
        <strain evidence="1 2">NM06_A21</strain>
    </source>
</reference>
<protein>
    <submittedName>
        <fullName evidence="1">Uncharacterized protein</fullName>
    </submittedName>
</protein>
<sequence>MRIQEDFATELREVHVFLYNQEDTLYEAAGMAIDRRQRPTRPQAEHIRKQDSATVCVMTLAG</sequence>
<name>A0A4S1ZK99_9BACT</name>